<proteinExistence type="predicted"/>
<sequence>MILITSKYLIPKGYAGMALFPFIILHDKRMKENHRLINHERIHLRQQAEMLIIPFYIWYVCEYIIRLISCKDKKEAYRNICFEKEAYSNESDNNYLKNRHFWNFIKFLG</sequence>
<reference evidence="2" key="1">
    <citation type="journal article" date="2019" name="Int. J. Syst. Evol. Microbiol.">
        <title>The Global Catalogue of Microorganisms (GCM) 10K type strain sequencing project: providing services to taxonomists for standard genome sequencing and annotation.</title>
        <authorList>
            <consortium name="The Broad Institute Genomics Platform"/>
            <consortium name="The Broad Institute Genome Sequencing Center for Infectious Disease"/>
            <person name="Wu L."/>
            <person name="Ma J."/>
        </authorList>
    </citation>
    <scope>NUCLEOTIDE SEQUENCE [LARGE SCALE GENOMIC DNA]</scope>
    <source>
        <strain evidence="2">KCTC 42107</strain>
    </source>
</reference>
<dbReference type="Proteomes" id="UP001597480">
    <property type="component" value="Unassembled WGS sequence"/>
</dbReference>
<evidence type="ECO:0000313" key="1">
    <source>
        <dbReference type="EMBL" id="MFD2603033.1"/>
    </source>
</evidence>
<keyword evidence="2" id="KW-1185">Reference proteome</keyword>
<evidence type="ECO:0008006" key="3">
    <source>
        <dbReference type="Google" id="ProtNLM"/>
    </source>
</evidence>
<name>A0ABW5NW38_9FLAO</name>
<dbReference type="RefSeq" id="WP_379821619.1">
    <property type="nucleotide sequence ID" value="NZ_JBHUMD010000027.1"/>
</dbReference>
<organism evidence="1 2">
    <name type="scientific">Flavobacterium suzhouense</name>
    <dbReference type="NCBI Taxonomy" id="1529638"/>
    <lineage>
        <taxon>Bacteria</taxon>
        <taxon>Pseudomonadati</taxon>
        <taxon>Bacteroidota</taxon>
        <taxon>Flavobacteriia</taxon>
        <taxon>Flavobacteriales</taxon>
        <taxon>Flavobacteriaceae</taxon>
        <taxon>Flavobacterium</taxon>
    </lineage>
</organism>
<comment type="caution">
    <text evidence="1">The sequence shown here is derived from an EMBL/GenBank/DDBJ whole genome shotgun (WGS) entry which is preliminary data.</text>
</comment>
<evidence type="ECO:0000313" key="2">
    <source>
        <dbReference type="Proteomes" id="UP001597480"/>
    </source>
</evidence>
<protein>
    <recommendedName>
        <fullName evidence="3">BlaR1 peptidase M56</fullName>
    </recommendedName>
</protein>
<gene>
    <name evidence="1" type="ORF">ACFSR3_13280</name>
</gene>
<dbReference type="EMBL" id="JBHUMD010000027">
    <property type="protein sequence ID" value="MFD2603033.1"/>
    <property type="molecule type" value="Genomic_DNA"/>
</dbReference>
<accession>A0ABW5NW38</accession>